<proteinExistence type="predicted"/>
<evidence type="ECO:0000256" key="1">
    <source>
        <dbReference type="SAM" id="SignalP"/>
    </source>
</evidence>
<keyword evidence="3" id="KW-1185">Reference proteome</keyword>
<dbReference type="EMBL" id="BLXT01007322">
    <property type="protein sequence ID" value="GFO38580.1"/>
    <property type="molecule type" value="Genomic_DNA"/>
</dbReference>
<dbReference type="AlphaFoldDB" id="A0AAV4D3M6"/>
<evidence type="ECO:0000313" key="2">
    <source>
        <dbReference type="EMBL" id="GFO38580.1"/>
    </source>
</evidence>
<comment type="caution">
    <text evidence="2">The sequence shown here is derived from an EMBL/GenBank/DDBJ whole genome shotgun (WGS) entry which is preliminary data.</text>
</comment>
<evidence type="ECO:0000313" key="3">
    <source>
        <dbReference type="Proteomes" id="UP000735302"/>
    </source>
</evidence>
<keyword evidence="1" id="KW-0732">Signal</keyword>
<dbReference type="Proteomes" id="UP000735302">
    <property type="component" value="Unassembled WGS sequence"/>
</dbReference>
<name>A0AAV4D3M6_9GAST</name>
<feature type="chain" id="PRO_5043988458" evidence="1">
    <location>
        <begin position="23"/>
        <end position="78"/>
    </location>
</feature>
<sequence length="78" mass="8078">MSLVKCSVLLVAFAFLMGQAMSQYSAVQQAKDLANRYKGQGGSGKASGIANGGSGQTPALCGTVLALMWTVLTTNFFL</sequence>
<organism evidence="2 3">
    <name type="scientific">Plakobranchus ocellatus</name>
    <dbReference type="NCBI Taxonomy" id="259542"/>
    <lineage>
        <taxon>Eukaryota</taxon>
        <taxon>Metazoa</taxon>
        <taxon>Spiralia</taxon>
        <taxon>Lophotrochozoa</taxon>
        <taxon>Mollusca</taxon>
        <taxon>Gastropoda</taxon>
        <taxon>Heterobranchia</taxon>
        <taxon>Euthyneura</taxon>
        <taxon>Panpulmonata</taxon>
        <taxon>Sacoglossa</taxon>
        <taxon>Placobranchoidea</taxon>
        <taxon>Plakobranchidae</taxon>
        <taxon>Plakobranchus</taxon>
    </lineage>
</organism>
<feature type="signal peptide" evidence="1">
    <location>
        <begin position="1"/>
        <end position="22"/>
    </location>
</feature>
<gene>
    <name evidence="2" type="ORF">PoB_006508500</name>
</gene>
<reference evidence="2 3" key="1">
    <citation type="journal article" date="2021" name="Elife">
        <title>Chloroplast acquisition without the gene transfer in kleptoplastic sea slugs, Plakobranchus ocellatus.</title>
        <authorList>
            <person name="Maeda T."/>
            <person name="Takahashi S."/>
            <person name="Yoshida T."/>
            <person name="Shimamura S."/>
            <person name="Takaki Y."/>
            <person name="Nagai Y."/>
            <person name="Toyoda A."/>
            <person name="Suzuki Y."/>
            <person name="Arimoto A."/>
            <person name="Ishii H."/>
            <person name="Satoh N."/>
            <person name="Nishiyama T."/>
            <person name="Hasebe M."/>
            <person name="Maruyama T."/>
            <person name="Minagawa J."/>
            <person name="Obokata J."/>
            <person name="Shigenobu S."/>
        </authorList>
    </citation>
    <scope>NUCLEOTIDE SEQUENCE [LARGE SCALE GENOMIC DNA]</scope>
</reference>
<protein>
    <submittedName>
        <fullName evidence="2">Uncharacterized protein</fullName>
    </submittedName>
</protein>
<accession>A0AAV4D3M6</accession>